<feature type="region of interest" description="Disordered" evidence="2">
    <location>
        <begin position="342"/>
        <end position="361"/>
    </location>
</feature>
<accession>A0A225UXK1</accession>
<proteinExistence type="predicted"/>
<evidence type="ECO:0000259" key="3">
    <source>
        <dbReference type="PROSITE" id="PS50175"/>
    </source>
</evidence>
<comment type="caution">
    <text evidence="4">The sequence shown here is derived from an EMBL/GenBank/DDBJ whole genome shotgun (WGS) entry which is preliminary data.</text>
</comment>
<evidence type="ECO:0000256" key="2">
    <source>
        <dbReference type="SAM" id="MobiDB-lite"/>
    </source>
</evidence>
<dbReference type="InterPro" id="IPR001969">
    <property type="entry name" value="Aspartic_peptidase_AS"/>
</dbReference>
<name>A0A225UXK1_9STRA</name>
<dbReference type="Pfam" id="PF13650">
    <property type="entry name" value="Asp_protease_2"/>
    <property type="match status" value="1"/>
</dbReference>
<dbReference type="Gene3D" id="2.40.70.10">
    <property type="entry name" value="Acid Proteases"/>
    <property type="match status" value="1"/>
</dbReference>
<keyword evidence="5" id="KW-1185">Reference proteome</keyword>
<dbReference type="PROSITE" id="PS50175">
    <property type="entry name" value="ASP_PROT_RETROV"/>
    <property type="match status" value="1"/>
</dbReference>
<dbReference type="PROSITE" id="PS00141">
    <property type="entry name" value="ASP_PROTEASE"/>
    <property type="match status" value="1"/>
</dbReference>
<keyword evidence="1" id="KW-0378">Hydrolase</keyword>
<dbReference type="InterPro" id="IPR021109">
    <property type="entry name" value="Peptidase_aspartic_dom_sf"/>
</dbReference>
<dbReference type="GO" id="GO:0004190">
    <property type="term" value="F:aspartic-type endopeptidase activity"/>
    <property type="evidence" value="ECO:0007669"/>
    <property type="project" value="InterPro"/>
</dbReference>
<protein>
    <recommendedName>
        <fullName evidence="3">Peptidase A2 domain-containing protein</fullName>
    </recommendedName>
</protein>
<evidence type="ECO:0000313" key="5">
    <source>
        <dbReference type="Proteomes" id="UP000198211"/>
    </source>
</evidence>
<feature type="domain" description="Peptidase A2" evidence="3">
    <location>
        <begin position="14"/>
        <end position="28"/>
    </location>
</feature>
<dbReference type="GO" id="GO:0006508">
    <property type="term" value="P:proteolysis"/>
    <property type="evidence" value="ECO:0007669"/>
    <property type="project" value="InterPro"/>
</dbReference>
<sequence>MRALVRGAVNDVRTSILLDTGANVSIITTKLARRLRLDPIQEHGRQLEVQGIQEGKMSTTTRVKAKATLGWNTVYEFEFWVMDHSARSEVVLGTDFMIPAGIRLDLFNATAKLPGEEMVPLVKSLSADEDSAEGMHVTGGPTKNLQIPAGEWIEFRLQKRKPSLGTHDVWVRRTAALIPTITRFRKGQPTLVRLTNITDRVVYCPAHLNVIAWVPRGLMPKQAGYVPIDSRKYEQWQVLAYAGSHDETWFKLECELYERWLASQPPLVERQPYTWPTGLLQKLDEYSSDGDDSPSQGEQWNMDPVARSVDSATDGSPVGDDPVSTAVALVASTPTPSECLEFDCGNNNPPTDSHSDEKSPDTEVTYLEHTFMCVMHVLSTEGNDDPADDDYAVHEANYI</sequence>
<dbReference type="SUPFAM" id="SSF50630">
    <property type="entry name" value="Acid proteases"/>
    <property type="match status" value="1"/>
</dbReference>
<dbReference type="InterPro" id="IPR001995">
    <property type="entry name" value="Peptidase_A2_cat"/>
</dbReference>
<dbReference type="Proteomes" id="UP000198211">
    <property type="component" value="Unassembled WGS sequence"/>
</dbReference>
<dbReference type="EMBL" id="NBNE01009979">
    <property type="protein sequence ID" value="OWY97870.1"/>
    <property type="molecule type" value="Genomic_DNA"/>
</dbReference>
<gene>
    <name evidence="4" type="ORF">PHMEG_00031493</name>
</gene>
<organism evidence="4 5">
    <name type="scientific">Phytophthora megakarya</name>
    <dbReference type="NCBI Taxonomy" id="4795"/>
    <lineage>
        <taxon>Eukaryota</taxon>
        <taxon>Sar</taxon>
        <taxon>Stramenopiles</taxon>
        <taxon>Oomycota</taxon>
        <taxon>Peronosporomycetes</taxon>
        <taxon>Peronosporales</taxon>
        <taxon>Peronosporaceae</taxon>
        <taxon>Phytophthora</taxon>
    </lineage>
</organism>
<dbReference type="CDD" id="cd00303">
    <property type="entry name" value="retropepsin_like"/>
    <property type="match status" value="1"/>
</dbReference>
<evidence type="ECO:0000256" key="1">
    <source>
        <dbReference type="ARBA" id="ARBA00022801"/>
    </source>
</evidence>
<dbReference type="OrthoDB" id="117285at2759"/>
<evidence type="ECO:0000313" key="4">
    <source>
        <dbReference type="EMBL" id="OWY97870.1"/>
    </source>
</evidence>
<reference evidence="5" key="1">
    <citation type="submission" date="2017-03" db="EMBL/GenBank/DDBJ databases">
        <title>Phytopthora megakarya and P. palmivora, two closely related causual agents of cacao black pod achieved similar genome size and gene model numbers by different mechanisms.</title>
        <authorList>
            <person name="Ali S."/>
            <person name="Shao J."/>
            <person name="Larry D.J."/>
            <person name="Kronmiller B."/>
            <person name="Shen D."/>
            <person name="Strem M.D."/>
            <person name="Melnick R.L."/>
            <person name="Guiltinan M.J."/>
            <person name="Tyler B.M."/>
            <person name="Meinhardt L.W."/>
            <person name="Bailey B.A."/>
        </authorList>
    </citation>
    <scope>NUCLEOTIDE SEQUENCE [LARGE SCALE GENOMIC DNA]</scope>
    <source>
        <strain evidence="5">zdho120</strain>
    </source>
</reference>
<dbReference type="AlphaFoldDB" id="A0A225UXK1"/>